<name>A0A1I2DJX6_9ACTN</name>
<keyword evidence="1" id="KW-0812">Transmembrane</keyword>
<dbReference type="EMBL" id="FONG01000005">
    <property type="protein sequence ID" value="SFE80767.1"/>
    <property type="molecule type" value="Genomic_DNA"/>
</dbReference>
<evidence type="ECO:0000256" key="1">
    <source>
        <dbReference type="SAM" id="Phobius"/>
    </source>
</evidence>
<sequence>MRKHRFEPAVLVMGLVLLTLMVCFILDVCRVWDLRPGRSVPLVVGGLLVAVATAILTQVVRAVRGRRTRPRT</sequence>
<reference evidence="2 3" key="1">
    <citation type="submission" date="2016-10" db="EMBL/GenBank/DDBJ databases">
        <authorList>
            <person name="de Groot N.N."/>
        </authorList>
    </citation>
    <scope>NUCLEOTIDE SEQUENCE [LARGE SCALE GENOMIC DNA]</scope>
    <source>
        <strain evidence="2 3">CGMCC 4.3510</strain>
    </source>
</reference>
<dbReference type="AlphaFoldDB" id="A0A1I2DJX6"/>
<keyword evidence="1" id="KW-0472">Membrane</keyword>
<feature type="transmembrane region" description="Helical" evidence="1">
    <location>
        <begin position="40"/>
        <end position="63"/>
    </location>
</feature>
<protein>
    <submittedName>
        <fullName evidence="2">Uncharacterized protein</fullName>
    </submittedName>
</protein>
<organism evidence="2 3">
    <name type="scientific">Actinacidiphila alni</name>
    <dbReference type="NCBI Taxonomy" id="380248"/>
    <lineage>
        <taxon>Bacteria</taxon>
        <taxon>Bacillati</taxon>
        <taxon>Actinomycetota</taxon>
        <taxon>Actinomycetes</taxon>
        <taxon>Kitasatosporales</taxon>
        <taxon>Streptomycetaceae</taxon>
        <taxon>Actinacidiphila</taxon>
    </lineage>
</organism>
<accession>A0A1I2DJX6</accession>
<feature type="transmembrane region" description="Helical" evidence="1">
    <location>
        <begin position="9"/>
        <end position="28"/>
    </location>
</feature>
<gene>
    <name evidence="2" type="ORF">SAMN05216251_105268</name>
</gene>
<keyword evidence="3" id="KW-1185">Reference proteome</keyword>
<evidence type="ECO:0000313" key="2">
    <source>
        <dbReference type="EMBL" id="SFE80767.1"/>
    </source>
</evidence>
<dbReference type="Proteomes" id="UP000199323">
    <property type="component" value="Unassembled WGS sequence"/>
</dbReference>
<proteinExistence type="predicted"/>
<dbReference type="RefSeq" id="WP_093713268.1">
    <property type="nucleotide sequence ID" value="NZ_FONG01000005.1"/>
</dbReference>
<evidence type="ECO:0000313" key="3">
    <source>
        <dbReference type="Proteomes" id="UP000199323"/>
    </source>
</evidence>
<dbReference type="STRING" id="380248.SAMN05216251_105268"/>
<keyword evidence="1" id="KW-1133">Transmembrane helix</keyword>